<name>A0ABQ5BCW2_9ASTR</name>
<sequence>MRNKPKVINMELIIMEEHISIDFENQHVVFLASLVYLWLVLLPLCYGEVEACGSKAKLQASTKTLIVKSPVPITNCILGLANAKTWDAIKGKTFGVQIPPTMTFAEVKIGKRNLRKIIEISSDSSEDRKGASKATAPIFYGPSTQGLLDAYGYNTIEEYLSWNYFPSTDNESTDMETTDKRNTDKDCIVDSNSAMSKGKYVPVCKKHKPNMYSHVPVTGSVLGLPNVTTWDEIEKKMGARKSKTCADKAKGKRKQSNFMVTYVMVIILHIAFAACICTLHLYIAFAACICKQAFAHCTCTLHLQAKDLIRMASRLRSSWFLGFSTGLVALPYFLDQPWDSIDAYELGLKDLTRVASRLRYSWFIGFSFGLVVVPYFHDQPWDSIDASELSLKEGVCVHGMYGGKRSNVDNLVAKTWTRGACKLLVDELALSLRCLDSYLSIK</sequence>
<evidence type="ECO:0000313" key="2">
    <source>
        <dbReference type="EMBL" id="GJT12696.1"/>
    </source>
</evidence>
<keyword evidence="1" id="KW-1133">Transmembrane helix</keyword>
<dbReference type="EMBL" id="BQNB010013169">
    <property type="protein sequence ID" value="GJT12696.1"/>
    <property type="molecule type" value="Genomic_DNA"/>
</dbReference>
<keyword evidence="1" id="KW-0472">Membrane</keyword>
<reference evidence="2" key="1">
    <citation type="journal article" date="2022" name="Int. J. Mol. Sci.">
        <title>Draft Genome of Tanacetum Coccineum: Genomic Comparison of Closely Related Tanacetum-Family Plants.</title>
        <authorList>
            <person name="Yamashiro T."/>
            <person name="Shiraishi A."/>
            <person name="Nakayama K."/>
            <person name="Satake H."/>
        </authorList>
    </citation>
    <scope>NUCLEOTIDE SEQUENCE</scope>
</reference>
<protein>
    <submittedName>
        <fullName evidence="2">Uncharacterized protein</fullName>
    </submittedName>
</protein>
<organism evidence="2 3">
    <name type="scientific">Tanacetum coccineum</name>
    <dbReference type="NCBI Taxonomy" id="301880"/>
    <lineage>
        <taxon>Eukaryota</taxon>
        <taxon>Viridiplantae</taxon>
        <taxon>Streptophyta</taxon>
        <taxon>Embryophyta</taxon>
        <taxon>Tracheophyta</taxon>
        <taxon>Spermatophyta</taxon>
        <taxon>Magnoliopsida</taxon>
        <taxon>eudicotyledons</taxon>
        <taxon>Gunneridae</taxon>
        <taxon>Pentapetalae</taxon>
        <taxon>asterids</taxon>
        <taxon>campanulids</taxon>
        <taxon>Asterales</taxon>
        <taxon>Asteraceae</taxon>
        <taxon>Asteroideae</taxon>
        <taxon>Anthemideae</taxon>
        <taxon>Anthemidinae</taxon>
        <taxon>Tanacetum</taxon>
    </lineage>
</organism>
<comment type="caution">
    <text evidence="2">The sequence shown here is derived from an EMBL/GenBank/DDBJ whole genome shotgun (WGS) entry which is preliminary data.</text>
</comment>
<feature type="transmembrane region" description="Helical" evidence="1">
    <location>
        <begin position="258"/>
        <end position="276"/>
    </location>
</feature>
<keyword evidence="3" id="KW-1185">Reference proteome</keyword>
<accession>A0ABQ5BCW2</accession>
<keyword evidence="1" id="KW-0812">Transmembrane</keyword>
<evidence type="ECO:0000256" key="1">
    <source>
        <dbReference type="SAM" id="Phobius"/>
    </source>
</evidence>
<dbReference type="Proteomes" id="UP001151760">
    <property type="component" value="Unassembled WGS sequence"/>
</dbReference>
<gene>
    <name evidence="2" type="ORF">Tco_0859738</name>
</gene>
<reference evidence="2" key="2">
    <citation type="submission" date="2022-01" db="EMBL/GenBank/DDBJ databases">
        <authorList>
            <person name="Yamashiro T."/>
            <person name="Shiraishi A."/>
            <person name="Satake H."/>
            <person name="Nakayama K."/>
        </authorList>
    </citation>
    <scope>NUCLEOTIDE SEQUENCE</scope>
</reference>
<proteinExistence type="predicted"/>
<evidence type="ECO:0000313" key="3">
    <source>
        <dbReference type="Proteomes" id="UP001151760"/>
    </source>
</evidence>